<dbReference type="AlphaFoldDB" id="A0A9Q0AP00"/>
<evidence type="ECO:0000313" key="3">
    <source>
        <dbReference type="Proteomes" id="UP000829685"/>
    </source>
</evidence>
<feature type="region of interest" description="Disordered" evidence="1">
    <location>
        <begin position="92"/>
        <end position="128"/>
    </location>
</feature>
<organism evidence="2 3">
    <name type="scientific">Neoarthrinium moseri</name>
    <dbReference type="NCBI Taxonomy" id="1658444"/>
    <lineage>
        <taxon>Eukaryota</taxon>
        <taxon>Fungi</taxon>
        <taxon>Dikarya</taxon>
        <taxon>Ascomycota</taxon>
        <taxon>Pezizomycotina</taxon>
        <taxon>Sordariomycetes</taxon>
        <taxon>Xylariomycetidae</taxon>
        <taxon>Amphisphaeriales</taxon>
        <taxon>Apiosporaceae</taxon>
        <taxon>Neoarthrinium</taxon>
    </lineage>
</organism>
<proteinExistence type="predicted"/>
<dbReference type="Proteomes" id="UP000829685">
    <property type="component" value="Unassembled WGS sequence"/>
</dbReference>
<feature type="region of interest" description="Disordered" evidence="1">
    <location>
        <begin position="17"/>
        <end position="76"/>
    </location>
</feature>
<comment type="caution">
    <text evidence="2">The sequence shown here is derived from an EMBL/GenBank/DDBJ whole genome shotgun (WGS) entry which is preliminary data.</text>
</comment>
<gene>
    <name evidence="2" type="ORF">JX265_006542</name>
</gene>
<reference evidence="2" key="1">
    <citation type="submission" date="2021-03" db="EMBL/GenBank/DDBJ databases">
        <title>Revisited historic fungal species revealed as producer of novel bioactive compounds through whole genome sequencing and comparative genomics.</title>
        <authorList>
            <person name="Vignolle G.A."/>
            <person name="Hochenegger N."/>
            <person name="Mach R.L."/>
            <person name="Mach-Aigner A.R."/>
            <person name="Javad Rahimi M."/>
            <person name="Salim K.A."/>
            <person name="Chan C.M."/>
            <person name="Lim L.B.L."/>
            <person name="Cai F."/>
            <person name="Druzhinina I.S."/>
            <person name="U'Ren J.M."/>
            <person name="Derntl C."/>
        </authorList>
    </citation>
    <scope>NUCLEOTIDE SEQUENCE</scope>
    <source>
        <strain evidence="2">TUCIM 5799</strain>
    </source>
</reference>
<evidence type="ECO:0000256" key="1">
    <source>
        <dbReference type="SAM" id="MobiDB-lite"/>
    </source>
</evidence>
<feature type="compositionally biased region" description="Basic and acidic residues" evidence="1">
    <location>
        <begin position="117"/>
        <end position="128"/>
    </location>
</feature>
<name>A0A9Q0AP00_9PEZI</name>
<feature type="compositionally biased region" description="Polar residues" evidence="1">
    <location>
        <begin position="51"/>
        <end position="65"/>
    </location>
</feature>
<accession>A0A9Q0AP00</accession>
<dbReference type="EMBL" id="JAFIMR010000015">
    <property type="protein sequence ID" value="KAI1869452.1"/>
    <property type="molecule type" value="Genomic_DNA"/>
</dbReference>
<sequence length="128" mass="14085">MLFAAYVTRITVLKHRATAERSRSRTFGSRARRGARTAARGRDKENDRNSDGTGQQRFSRGTQVLASGDEAGGGIRDETYYSGFIFAVRGEMGGGFGEKRRRGQETREISAATSKSGVEDRYQGARGR</sequence>
<keyword evidence="3" id="KW-1185">Reference proteome</keyword>
<protein>
    <submittedName>
        <fullName evidence="2">Uncharacterized protein</fullName>
    </submittedName>
</protein>
<feature type="compositionally biased region" description="Basic and acidic residues" evidence="1">
    <location>
        <begin position="40"/>
        <end position="50"/>
    </location>
</feature>
<evidence type="ECO:0000313" key="2">
    <source>
        <dbReference type="EMBL" id="KAI1869452.1"/>
    </source>
</evidence>